<protein>
    <submittedName>
        <fullName evidence="3">Exocrine gland-secreted peptide 1-like</fullName>
    </submittedName>
</protein>
<keyword evidence="2" id="KW-1185">Reference proteome</keyword>
<dbReference type="GO" id="GO:0005186">
    <property type="term" value="F:pheromone activity"/>
    <property type="evidence" value="ECO:0007669"/>
    <property type="project" value="InterPro"/>
</dbReference>
<gene>
    <name evidence="3" type="primary">LOC113832330</name>
</gene>
<evidence type="ECO:0000256" key="1">
    <source>
        <dbReference type="SAM" id="SignalP"/>
    </source>
</evidence>
<feature type="chain" id="PRO_5039915971" evidence="1">
    <location>
        <begin position="17"/>
        <end position="79"/>
    </location>
</feature>
<dbReference type="KEGG" id="cge:113832330"/>
<dbReference type="Pfam" id="PF16590">
    <property type="entry name" value="ESP"/>
    <property type="match status" value="1"/>
</dbReference>
<sequence>MLFLITLLLPSMLTEGRVLTPTQKEPTISTSHKTNIKTDLDKIEWQGEGNIIQTLESVLLTSHQDQILFEDLVNLITRC</sequence>
<reference evidence="2" key="2">
    <citation type="journal article" date="2020" name="Biotechnol. Bioeng.">
        <title>Chromosome-scale scaffolds for the Chinese hamster reference genome assembly to facilitate the study of the CHO epigenome.</title>
        <authorList>
            <person name="Hilliard W."/>
            <person name="MacDonald M."/>
            <person name="Lee K.H."/>
        </authorList>
    </citation>
    <scope>NUCLEOTIDE SEQUENCE [LARGE SCALE GENOMIC DNA]</scope>
    <source>
        <strain evidence="2">17A/GY</strain>
    </source>
</reference>
<organism evidence="2 3">
    <name type="scientific">Cricetulus griseus</name>
    <name type="common">Chinese hamster</name>
    <name type="synonym">Cricetulus barabensis griseus</name>
    <dbReference type="NCBI Taxonomy" id="10029"/>
    <lineage>
        <taxon>Eukaryota</taxon>
        <taxon>Metazoa</taxon>
        <taxon>Chordata</taxon>
        <taxon>Craniata</taxon>
        <taxon>Vertebrata</taxon>
        <taxon>Euteleostomi</taxon>
        <taxon>Mammalia</taxon>
        <taxon>Eutheria</taxon>
        <taxon>Euarchontoglires</taxon>
        <taxon>Glires</taxon>
        <taxon>Rodentia</taxon>
        <taxon>Myomorpha</taxon>
        <taxon>Muroidea</taxon>
        <taxon>Cricetidae</taxon>
        <taxon>Cricetinae</taxon>
        <taxon>Cricetulus</taxon>
    </lineage>
</organism>
<keyword evidence="1" id="KW-0732">Signal</keyword>
<dbReference type="AlphaFoldDB" id="A0A9J7F002"/>
<dbReference type="OrthoDB" id="9619688at2759"/>
<name>A0A9J7F002_CRIGR</name>
<dbReference type="GO" id="GO:0005615">
    <property type="term" value="C:extracellular space"/>
    <property type="evidence" value="ECO:0007669"/>
    <property type="project" value="InterPro"/>
</dbReference>
<reference evidence="2" key="1">
    <citation type="journal article" date="2018" name="Biotechnol. Bioeng.">
        <title>A reference genome of the Chinese hamster based on a hybrid assembly strategy.</title>
        <authorList>
            <person name="Rupp O."/>
            <person name="MacDonald M.L."/>
            <person name="Li S."/>
            <person name="Dhiman H."/>
            <person name="Polson S."/>
            <person name="Griep S."/>
            <person name="Heffner K."/>
            <person name="Hernandez I."/>
            <person name="Brinkrolf K."/>
            <person name="Jadhav V."/>
            <person name="Samoudi M."/>
            <person name="Hao H."/>
            <person name="Kingham B."/>
            <person name="Goesmann A."/>
            <person name="Betenbaugh M.J."/>
            <person name="Lewis N.E."/>
            <person name="Borth N."/>
            <person name="Lee K.H."/>
        </authorList>
    </citation>
    <scope>NUCLEOTIDE SEQUENCE [LARGE SCALE GENOMIC DNA]</scope>
    <source>
        <strain evidence="2">17A/GY</strain>
    </source>
</reference>
<dbReference type="InterPro" id="IPR032253">
    <property type="entry name" value="Esp1/Esp22"/>
</dbReference>
<dbReference type="Proteomes" id="UP001108280">
    <property type="component" value="Chromosome 1"/>
</dbReference>
<dbReference type="RefSeq" id="XP_027243289.1">
    <property type="nucleotide sequence ID" value="XM_027387488.1"/>
</dbReference>
<accession>A0A9J7F002</accession>
<reference evidence="3" key="3">
    <citation type="submission" date="2025-08" db="UniProtKB">
        <authorList>
            <consortium name="RefSeq"/>
        </authorList>
    </citation>
    <scope>IDENTIFICATION</scope>
    <source>
        <strain evidence="3">17A/GY</strain>
        <tissue evidence="3">Liver</tissue>
    </source>
</reference>
<dbReference type="CDD" id="cd14250">
    <property type="entry name" value="ESP36_like"/>
    <property type="match status" value="1"/>
</dbReference>
<evidence type="ECO:0000313" key="2">
    <source>
        <dbReference type="Proteomes" id="UP001108280"/>
    </source>
</evidence>
<proteinExistence type="predicted"/>
<feature type="signal peptide" evidence="1">
    <location>
        <begin position="1"/>
        <end position="16"/>
    </location>
</feature>
<dbReference type="GeneID" id="113832330"/>
<evidence type="ECO:0000313" key="3">
    <source>
        <dbReference type="RefSeq" id="XP_027243289.1"/>
    </source>
</evidence>